<organism evidence="6 7">
    <name type="scientific">Paenibacillus arenilitoris</name>
    <dbReference type="NCBI Taxonomy" id="2772299"/>
    <lineage>
        <taxon>Bacteria</taxon>
        <taxon>Bacillati</taxon>
        <taxon>Bacillota</taxon>
        <taxon>Bacilli</taxon>
        <taxon>Bacillales</taxon>
        <taxon>Paenibacillaceae</taxon>
        <taxon>Paenibacillus</taxon>
    </lineage>
</organism>
<dbReference type="SUPFAM" id="SSF46689">
    <property type="entry name" value="Homeodomain-like"/>
    <property type="match status" value="1"/>
</dbReference>
<dbReference type="GO" id="GO:0000976">
    <property type="term" value="F:transcription cis-regulatory region binding"/>
    <property type="evidence" value="ECO:0007669"/>
    <property type="project" value="TreeGrafter"/>
</dbReference>
<accession>A0A927CUZ0</accession>
<dbReference type="EMBL" id="JACXIY010000045">
    <property type="protein sequence ID" value="MBD2872321.1"/>
    <property type="molecule type" value="Genomic_DNA"/>
</dbReference>
<comment type="caution">
    <text evidence="6">The sequence shown here is derived from an EMBL/GenBank/DDBJ whole genome shotgun (WGS) entry which is preliminary data.</text>
</comment>
<dbReference type="PANTHER" id="PTHR30055">
    <property type="entry name" value="HTH-TYPE TRANSCRIPTIONAL REGULATOR RUTR"/>
    <property type="match status" value="1"/>
</dbReference>
<keyword evidence="1" id="KW-0805">Transcription regulation</keyword>
<evidence type="ECO:0000256" key="1">
    <source>
        <dbReference type="ARBA" id="ARBA00023015"/>
    </source>
</evidence>
<dbReference type="PROSITE" id="PS50977">
    <property type="entry name" value="HTH_TETR_2"/>
    <property type="match status" value="1"/>
</dbReference>
<dbReference type="RefSeq" id="WP_190866896.1">
    <property type="nucleotide sequence ID" value="NZ_JACXIY010000045.1"/>
</dbReference>
<dbReference type="InterPro" id="IPR001647">
    <property type="entry name" value="HTH_TetR"/>
</dbReference>
<gene>
    <name evidence="6" type="ORF">IDH41_27440</name>
</gene>
<keyword evidence="2 4" id="KW-0238">DNA-binding</keyword>
<keyword evidence="7" id="KW-1185">Reference proteome</keyword>
<dbReference type="InterPro" id="IPR050109">
    <property type="entry name" value="HTH-type_TetR-like_transc_reg"/>
</dbReference>
<evidence type="ECO:0000256" key="3">
    <source>
        <dbReference type="ARBA" id="ARBA00023163"/>
    </source>
</evidence>
<dbReference type="InterPro" id="IPR036271">
    <property type="entry name" value="Tet_transcr_reg_TetR-rel_C_sf"/>
</dbReference>
<dbReference type="Pfam" id="PF00440">
    <property type="entry name" value="TetR_N"/>
    <property type="match status" value="1"/>
</dbReference>
<sequence length="200" mass="22158">MTSQLSDKRTEKGGQTRARIEEAAIAIIAAEGVRMLSAAKLASASGVSKSNIFHHYATIEDIRTGVLRRIFEAMLAPLHAEYRDPAHFLTAVGGFVTGAREEEVAVFKAFFSYYHEGMFHETYRGLLVSCADEMHGLLCRQLEKLASPRVSPETIDSLASVLLSTIDGMGLHVLLHGEAARFEHAWRMQAQMIVRLLDNE</sequence>
<evidence type="ECO:0000256" key="4">
    <source>
        <dbReference type="PROSITE-ProRule" id="PRU00335"/>
    </source>
</evidence>
<dbReference type="Gene3D" id="1.10.357.10">
    <property type="entry name" value="Tetracycline Repressor, domain 2"/>
    <property type="match status" value="1"/>
</dbReference>
<evidence type="ECO:0000313" key="6">
    <source>
        <dbReference type="EMBL" id="MBD2872321.1"/>
    </source>
</evidence>
<dbReference type="SUPFAM" id="SSF48498">
    <property type="entry name" value="Tetracyclin repressor-like, C-terminal domain"/>
    <property type="match status" value="1"/>
</dbReference>
<dbReference type="Proteomes" id="UP000632125">
    <property type="component" value="Unassembled WGS sequence"/>
</dbReference>
<reference evidence="6" key="1">
    <citation type="submission" date="2020-09" db="EMBL/GenBank/DDBJ databases">
        <title>A novel bacterium of genus Paenibacillus, isolated from South China Sea.</title>
        <authorList>
            <person name="Huang H."/>
            <person name="Mo K."/>
            <person name="Hu Y."/>
        </authorList>
    </citation>
    <scope>NUCLEOTIDE SEQUENCE</scope>
    <source>
        <strain evidence="6">IB182493</strain>
    </source>
</reference>
<feature type="domain" description="HTH tetR-type" evidence="5">
    <location>
        <begin position="14"/>
        <end position="74"/>
    </location>
</feature>
<name>A0A927CUZ0_9BACL</name>
<protein>
    <submittedName>
        <fullName evidence="6">TetR family transcriptional regulator C-terminal domain-containing protein</fullName>
    </submittedName>
</protein>
<dbReference type="GO" id="GO:0003700">
    <property type="term" value="F:DNA-binding transcription factor activity"/>
    <property type="evidence" value="ECO:0007669"/>
    <property type="project" value="TreeGrafter"/>
</dbReference>
<dbReference type="AlphaFoldDB" id="A0A927CUZ0"/>
<dbReference type="PANTHER" id="PTHR30055:SF238">
    <property type="entry name" value="MYCOFACTOCIN BIOSYNTHESIS TRANSCRIPTIONAL REGULATOR MFTR-RELATED"/>
    <property type="match status" value="1"/>
</dbReference>
<proteinExistence type="predicted"/>
<evidence type="ECO:0000259" key="5">
    <source>
        <dbReference type="PROSITE" id="PS50977"/>
    </source>
</evidence>
<evidence type="ECO:0000256" key="2">
    <source>
        <dbReference type="ARBA" id="ARBA00023125"/>
    </source>
</evidence>
<feature type="DNA-binding region" description="H-T-H motif" evidence="4">
    <location>
        <begin position="37"/>
        <end position="56"/>
    </location>
</feature>
<evidence type="ECO:0000313" key="7">
    <source>
        <dbReference type="Proteomes" id="UP000632125"/>
    </source>
</evidence>
<keyword evidence="3" id="KW-0804">Transcription</keyword>
<dbReference type="InterPro" id="IPR009057">
    <property type="entry name" value="Homeodomain-like_sf"/>
</dbReference>